<reference evidence="1 2" key="2">
    <citation type="journal article" date="2022" name="Mol. Ecol. Resour.">
        <title>The genomes of chicory, endive, great burdock and yacon provide insights into Asteraceae paleo-polyploidization history and plant inulin production.</title>
        <authorList>
            <person name="Fan W."/>
            <person name="Wang S."/>
            <person name="Wang H."/>
            <person name="Wang A."/>
            <person name="Jiang F."/>
            <person name="Liu H."/>
            <person name="Zhao H."/>
            <person name="Xu D."/>
            <person name="Zhang Y."/>
        </authorList>
    </citation>
    <scope>NUCLEOTIDE SEQUENCE [LARGE SCALE GENOMIC DNA]</scope>
    <source>
        <strain evidence="2">cv. Niubang</strain>
    </source>
</reference>
<evidence type="ECO:0000313" key="1">
    <source>
        <dbReference type="EMBL" id="KAI3729449.1"/>
    </source>
</evidence>
<evidence type="ECO:0000313" key="2">
    <source>
        <dbReference type="Proteomes" id="UP001055879"/>
    </source>
</evidence>
<comment type="caution">
    <text evidence="1">The sequence shown here is derived from an EMBL/GenBank/DDBJ whole genome shotgun (WGS) entry which is preliminary data.</text>
</comment>
<dbReference type="Proteomes" id="UP001055879">
    <property type="component" value="Linkage Group LG05"/>
</dbReference>
<keyword evidence="2" id="KW-1185">Reference proteome</keyword>
<proteinExistence type="predicted"/>
<accession>A0ACB9C590</accession>
<organism evidence="1 2">
    <name type="scientific">Arctium lappa</name>
    <name type="common">Greater burdock</name>
    <name type="synonym">Lappa major</name>
    <dbReference type="NCBI Taxonomy" id="4217"/>
    <lineage>
        <taxon>Eukaryota</taxon>
        <taxon>Viridiplantae</taxon>
        <taxon>Streptophyta</taxon>
        <taxon>Embryophyta</taxon>
        <taxon>Tracheophyta</taxon>
        <taxon>Spermatophyta</taxon>
        <taxon>Magnoliopsida</taxon>
        <taxon>eudicotyledons</taxon>
        <taxon>Gunneridae</taxon>
        <taxon>Pentapetalae</taxon>
        <taxon>asterids</taxon>
        <taxon>campanulids</taxon>
        <taxon>Asterales</taxon>
        <taxon>Asteraceae</taxon>
        <taxon>Carduoideae</taxon>
        <taxon>Cardueae</taxon>
        <taxon>Arctiinae</taxon>
        <taxon>Arctium</taxon>
    </lineage>
</organism>
<gene>
    <name evidence="1" type="ORF">L6452_18108</name>
</gene>
<dbReference type="EMBL" id="CM042051">
    <property type="protein sequence ID" value="KAI3729449.1"/>
    <property type="molecule type" value="Genomic_DNA"/>
</dbReference>
<name>A0ACB9C590_ARCLA</name>
<protein>
    <submittedName>
        <fullName evidence="1">Uncharacterized protein</fullName>
    </submittedName>
</protein>
<sequence length="184" mass="20474">MDYNSTSMRLVNTQNTTCPSALTNMTFDPERYQLPRGYNSDDHQLVFLMNCSSEFPQNLQRYRIGSCNPEIVLVMLSSDSNLRIGKQLCAQVVVVPVEWPGEVVDGGNYVESMLRGFIMEWLAPTCYECEDSGGRCASSANMLNVGCFCPNSDGFDLSCPIGRPVLHSKNNNIRDLSRDPGRAV</sequence>
<reference evidence="2" key="1">
    <citation type="journal article" date="2022" name="Mol. Ecol. Resour.">
        <title>The genomes of chicory, endive, great burdock and yacon provide insights into Asteraceae palaeo-polyploidization history and plant inulin production.</title>
        <authorList>
            <person name="Fan W."/>
            <person name="Wang S."/>
            <person name="Wang H."/>
            <person name="Wang A."/>
            <person name="Jiang F."/>
            <person name="Liu H."/>
            <person name="Zhao H."/>
            <person name="Xu D."/>
            <person name="Zhang Y."/>
        </authorList>
    </citation>
    <scope>NUCLEOTIDE SEQUENCE [LARGE SCALE GENOMIC DNA]</scope>
    <source>
        <strain evidence="2">cv. Niubang</strain>
    </source>
</reference>